<evidence type="ECO:0000313" key="9">
    <source>
        <dbReference type="EMBL" id="KIP02851.1"/>
    </source>
</evidence>
<protein>
    <recommendedName>
        <fullName evidence="2 8">Carbonic anhydrase</fullName>
        <ecNumber evidence="2 8">4.2.1.1</ecNumber>
    </recommendedName>
    <alternativeName>
        <fullName evidence="8">Carbonate dehydratase</fullName>
    </alternativeName>
</protein>
<dbReference type="OrthoDB" id="10248475at2759"/>
<evidence type="ECO:0000256" key="6">
    <source>
        <dbReference type="ARBA" id="ARBA00048348"/>
    </source>
</evidence>
<sequence length="256" mass="28499">MSDCNHTVPPETLQQLLSRNRQWAEENSGLFPQASQTPPVLWIGCSDSRVPESVVTQSSPGQIFTTRTIANVVKPTLWPEHLFDEDSPSEGVDTNSDSAIFFPVAALGVHHIVVVGHTRCGGVAACVPDGRDEEGKARAFNAVKSDCSAKDPVEERLYDQLPRTMQKWLKPVRDLVDRLPSDTRVEEVIVQNVLEQVRTVARSTVVQKCWFEDGRGCLESIHGWEYDVESGELKDLGFSITKETPREEYLQVPLSA</sequence>
<evidence type="ECO:0000256" key="7">
    <source>
        <dbReference type="PIRSR" id="PIRSR601765-1"/>
    </source>
</evidence>
<comment type="function">
    <text evidence="8">Reversible hydration of carbon dioxide.</text>
</comment>
<keyword evidence="3 7" id="KW-0479">Metal-binding</keyword>
<dbReference type="GO" id="GO:0008270">
    <property type="term" value="F:zinc ion binding"/>
    <property type="evidence" value="ECO:0007669"/>
    <property type="project" value="UniProtKB-UniRule"/>
</dbReference>
<proteinExistence type="inferred from homology"/>
<evidence type="ECO:0000313" key="10">
    <source>
        <dbReference type="Proteomes" id="UP000053257"/>
    </source>
</evidence>
<dbReference type="InterPro" id="IPR036874">
    <property type="entry name" value="Carbonic_anhydrase_sf"/>
</dbReference>
<dbReference type="EC" id="4.2.1.1" evidence="2 8"/>
<dbReference type="AlphaFoldDB" id="A0A0C3RRS3"/>
<organism evidence="9 10">
    <name type="scientific">Phlebiopsis gigantea (strain 11061_1 CR5-6)</name>
    <name type="common">White-rot fungus</name>
    <name type="synonym">Peniophora gigantea</name>
    <dbReference type="NCBI Taxonomy" id="745531"/>
    <lineage>
        <taxon>Eukaryota</taxon>
        <taxon>Fungi</taxon>
        <taxon>Dikarya</taxon>
        <taxon>Basidiomycota</taxon>
        <taxon>Agaricomycotina</taxon>
        <taxon>Agaricomycetes</taxon>
        <taxon>Polyporales</taxon>
        <taxon>Phanerochaetaceae</taxon>
        <taxon>Phlebiopsis</taxon>
    </lineage>
</organism>
<evidence type="ECO:0000256" key="8">
    <source>
        <dbReference type="RuleBase" id="RU003956"/>
    </source>
</evidence>
<keyword evidence="10" id="KW-1185">Reference proteome</keyword>
<comment type="cofactor">
    <cofactor evidence="7">
        <name>Zn(2+)</name>
        <dbReference type="ChEBI" id="CHEBI:29105"/>
    </cofactor>
    <text evidence="7">Binds 1 zinc ion per subunit.</text>
</comment>
<dbReference type="GO" id="GO:0034599">
    <property type="term" value="P:cellular response to oxidative stress"/>
    <property type="evidence" value="ECO:0007669"/>
    <property type="project" value="TreeGrafter"/>
</dbReference>
<dbReference type="InterPro" id="IPR001765">
    <property type="entry name" value="Carbonic_anhydrase"/>
</dbReference>
<comment type="catalytic activity">
    <reaction evidence="6 8">
        <text>hydrogencarbonate + H(+) = CO2 + H2O</text>
        <dbReference type="Rhea" id="RHEA:10748"/>
        <dbReference type="ChEBI" id="CHEBI:15377"/>
        <dbReference type="ChEBI" id="CHEBI:15378"/>
        <dbReference type="ChEBI" id="CHEBI:16526"/>
        <dbReference type="ChEBI" id="CHEBI:17544"/>
        <dbReference type="EC" id="4.2.1.1"/>
    </reaction>
</comment>
<dbReference type="Pfam" id="PF00484">
    <property type="entry name" value="Pro_CA"/>
    <property type="match status" value="1"/>
</dbReference>
<evidence type="ECO:0000256" key="5">
    <source>
        <dbReference type="ARBA" id="ARBA00023239"/>
    </source>
</evidence>
<feature type="binding site" evidence="7">
    <location>
        <position position="45"/>
    </location>
    <ligand>
        <name>Zn(2+)</name>
        <dbReference type="ChEBI" id="CHEBI:29105"/>
    </ligand>
</feature>
<comment type="similarity">
    <text evidence="1 8">Belongs to the beta-class carbonic anhydrase family.</text>
</comment>
<evidence type="ECO:0000256" key="2">
    <source>
        <dbReference type="ARBA" id="ARBA00012925"/>
    </source>
</evidence>
<dbReference type="EMBL" id="KN840649">
    <property type="protein sequence ID" value="KIP02851.1"/>
    <property type="molecule type" value="Genomic_DNA"/>
</dbReference>
<dbReference type="PANTHER" id="PTHR11002">
    <property type="entry name" value="CARBONIC ANHYDRASE"/>
    <property type="match status" value="1"/>
</dbReference>
<dbReference type="Gene3D" id="3.40.1050.10">
    <property type="entry name" value="Carbonic anhydrase"/>
    <property type="match status" value="1"/>
</dbReference>
<dbReference type="Proteomes" id="UP000053257">
    <property type="component" value="Unassembled WGS sequence"/>
</dbReference>
<evidence type="ECO:0000256" key="3">
    <source>
        <dbReference type="ARBA" id="ARBA00022723"/>
    </source>
</evidence>
<reference evidence="9 10" key="1">
    <citation type="journal article" date="2014" name="PLoS Genet.">
        <title>Analysis of the Phlebiopsis gigantea genome, transcriptome and secretome provides insight into its pioneer colonization strategies of wood.</title>
        <authorList>
            <person name="Hori C."/>
            <person name="Ishida T."/>
            <person name="Igarashi K."/>
            <person name="Samejima M."/>
            <person name="Suzuki H."/>
            <person name="Master E."/>
            <person name="Ferreira P."/>
            <person name="Ruiz-Duenas F.J."/>
            <person name="Held B."/>
            <person name="Canessa P."/>
            <person name="Larrondo L.F."/>
            <person name="Schmoll M."/>
            <person name="Druzhinina I.S."/>
            <person name="Kubicek C.P."/>
            <person name="Gaskell J.A."/>
            <person name="Kersten P."/>
            <person name="St John F."/>
            <person name="Glasner J."/>
            <person name="Sabat G."/>
            <person name="Splinter BonDurant S."/>
            <person name="Syed K."/>
            <person name="Yadav J."/>
            <person name="Mgbeahuruike A.C."/>
            <person name="Kovalchuk A."/>
            <person name="Asiegbu F.O."/>
            <person name="Lackner G."/>
            <person name="Hoffmeister D."/>
            <person name="Rencoret J."/>
            <person name="Gutierrez A."/>
            <person name="Sun H."/>
            <person name="Lindquist E."/>
            <person name="Barry K."/>
            <person name="Riley R."/>
            <person name="Grigoriev I.V."/>
            <person name="Henrissat B."/>
            <person name="Kues U."/>
            <person name="Berka R.M."/>
            <person name="Martinez A.T."/>
            <person name="Covert S.F."/>
            <person name="Blanchette R.A."/>
            <person name="Cullen D."/>
        </authorList>
    </citation>
    <scope>NUCLEOTIDE SEQUENCE [LARGE SCALE GENOMIC DNA]</scope>
    <source>
        <strain evidence="9 10">11061_1 CR5-6</strain>
    </source>
</reference>
<feature type="binding site" evidence="7">
    <location>
        <position position="47"/>
    </location>
    <ligand>
        <name>Zn(2+)</name>
        <dbReference type="ChEBI" id="CHEBI:29105"/>
    </ligand>
</feature>
<evidence type="ECO:0000256" key="4">
    <source>
        <dbReference type="ARBA" id="ARBA00022833"/>
    </source>
</evidence>
<feature type="binding site" evidence="7">
    <location>
        <position position="120"/>
    </location>
    <ligand>
        <name>Zn(2+)</name>
        <dbReference type="ChEBI" id="CHEBI:29105"/>
    </ligand>
</feature>
<name>A0A0C3RRS3_PHLG1</name>
<keyword evidence="4 7" id="KW-0862">Zinc</keyword>
<accession>A0A0C3RRS3</accession>
<feature type="binding site" evidence="7">
    <location>
        <position position="117"/>
    </location>
    <ligand>
        <name>Zn(2+)</name>
        <dbReference type="ChEBI" id="CHEBI:29105"/>
    </ligand>
</feature>
<dbReference type="HOGENOM" id="CLU_053879_3_2_1"/>
<dbReference type="SMART" id="SM00947">
    <property type="entry name" value="Pro_CA"/>
    <property type="match status" value="1"/>
</dbReference>
<gene>
    <name evidence="9" type="ORF">PHLGIDRAFT_276025</name>
</gene>
<dbReference type="GO" id="GO:0004089">
    <property type="term" value="F:carbonate dehydratase activity"/>
    <property type="evidence" value="ECO:0007669"/>
    <property type="project" value="UniProtKB-UniRule"/>
</dbReference>
<evidence type="ECO:0000256" key="1">
    <source>
        <dbReference type="ARBA" id="ARBA00006217"/>
    </source>
</evidence>
<dbReference type="SUPFAM" id="SSF53056">
    <property type="entry name" value="beta-carbonic anhydrase, cab"/>
    <property type="match status" value="1"/>
</dbReference>
<dbReference type="PANTHER" id="PTHR11002:SF76">
    <property type="entry name" value="CARBONIC ANHYDRASE"/>
    <property type="match status" value="1"/>
</dbReference>
<dbReference type="STRING" id="745531.A0A0C3RRS3"/>
<keyword evidence="5 8" id="KW-0456">Lyase</keyword>
<dbReference type="GO" id="GO:0071244">
    <property type="term" value="P:cellular response to carbon dioxide"/>
    <property type="evidence" value="ECO:0007669"/>
    <property type="project" value="TreeGrafter"/>
</dbReference>